<reference evidence="1" key="1">
    <citation type="journal article" date="2021" name="Proc. Natl. Acad. Sci. U.S.A.">
        <title>A Catalog of Tens of Thousands of Viruses from Human Metagenomes Reveals Hidden Associations with Chronic Diseases.</title>
        <authorList>
            <person name="Tisza M.J."/>
            <person name="Buck C.B."/>
        </authorList>
    </citation>
    <scope>NUCLEOTIDE SEQUENCE</scope>
    <source>
        <strain evidence="1">Ctu1o13</strain>
    </source>
</reference>
<proteinExistence type="predicted"/>
<sequence length="84" mass="9284">MKEAMIAWYRDTKMVDAVNRCMDAICASGLSADGAKYLPACLDQAIRASNQVAAQNTQFHAVHISVKETDGGYDVTPFELRFVR</sequence>
<dbReference type="EMBL" id="BK016170">
    <property type="protein sequence ID" value="DAF99706.1"/>
    <property type="molecule type" value="Genomic_DNA"/>
</dbReference>
<evidence type="ECO:0000313" key="1">
    <source>
        <dbReference type="EMBL" id="DAF99706.1"/>
    </source>
</evidence>
<protein>
    <submittedName>
        <fullName evidence="1">Uncharacterized protein</fullName>
    </submittedName>
</protein>
<name>A0A8S5UZA6_9CAUD</name>
<accession>A0A8S5UZA6</accession>
<organism evidence="1">
    <name type="scientific">Siphoviridae sp. ctu1o13</name>
    <dbReference type="NCBI Taxonomy" id="2825711"/>
    <lineage>
        <taxon>Viruses</taxon>
        <taxon>Duplodnaviria</taxon>
        <taxon>Heunggongvirae</taxon>
        <taxon>Uroviricota</taxon>
        <taxon>Caudoviricetes</taxon>
    </lineage>
</organism>